<evidence type="ECO:0000313" key="1">
    <source>
        <dbReference type="EMBL" id="GGM71731.1"/>
    </source>
</evidence>
<evidence type="ECO:0000313" key="2">
    <source>
        <dbReference type="Proteomes" id="UP000597656"/>
    </source>
</evidence>
<sequence>MKTIPAEVAAYVQQNEPRTPVFDCTAGVARPTPGGTELRHRLVVIGDSLSHGFQSGSIFNTELSYPAIIAHELGWSGHFRHPRYPFRGGLPFNLEEVMRRAERRFGLEISGWRESMQAAADVWRFIDDVEDYWERGDGSIRPADPWINHCLAVYGWDLRDALELTSDLCWDSLEPVNDNPFKPWVQNASERAALRVYPSGEHSHRTFFDAAKALNADGGIETLVVFLGANNALKVVTRLKVEWSEDPGYATRGKKDKYTVWQPEHFRAELAEIEANVEAIGARRVIWCTVPHVTVAPIARGVNQKKGTPYFEYYTRPWIPDGDFNQHTDDCITGAEAHAVDAAIDLYNEAITATVRKGRENHDWYLLDTAGLMDRLAHRRYIVDLEARPSWWEPYELPEALAKLAPRIDSRFLTADGTGGRRTGGLFSLDGVHPTTVGYGLIAQELIKIMEQAGVVFRSASGEKREGPIKVNFERLIEADTLVKSPPQNIGFALDSLGWLDEMLDWAKLATGGGWR</sequence>
<evidence type="ECO:0008006" key="3">
    <source>
        <dbReference type="Google" id="ProtNLM"/>
    </source>
</evidence>
<dbReference type="RefSeq" id="WP_189152841.1">
    <property type="nucleotide sequence ID" value="NZ_BMNC01000001.1"/>
</dbReference>
<dbReference type="Gene3D" id="3.40.50.1110">
    <property type="entry name" value="SGNH hydrolase"/>
    <property type="match status" value="1"/>
</dbReference>
<protein>
    <recommendedName>
        <fullName evidence="3">GDSL-like Lipase/Acylhydrolase</fullName>
    </recommendedName>
</protein>
<organism evidence="1 2">
    <name type="scientific">Lentzea pudingi</name>
    <dbReference type="NCBI Taxonomy" id="1789439"/>
    <lineage>
        <taxon>Bacteria</taxon>
        <taxon>Bacillati</taxon>
        <taxon>Actinomycetota</taxon>
        <taxon>Actinomycetes</taxon>
        <taxon>Pseudonocardiales</taxon>
        <taxon>Pseudonocardiaceae</taxon>
        <taxon>Lentzea</taxon>
    </lineage>
</organism>
<reference evidence="2" key="1">
    <citation type="journal article" date="2019" name="Int. J. Syst. Evol. Microbiol.">
        <title>The Global Catalogue of Microorganisms (GCM) 10K type strain sequencing project: providing services to taxonomists for standard genome sequencing and annotation.</title>
        <authorList>
            <consortium name="The Broad Institute Genomics Platform"/>
            <consortium name="The Broad Institute Genome Sequencing Center for Infectious Disease"/>
            <person name="Wu L."/>
            <person name="Ma J."/>
        </authorList>
    </citation>
    <scope>NUCLEOTIDE SEQUENCE [LARGE SCALE GENOMIC DNA]</scope>
    <source>
        <strain evidence="2">CGMCC 4.7319</strain>
    </source>
</reference>
<accession>A0ABQ2HBB5</accession>
<proteinExistence type="predicted"/>
<keyword evidence="2" id="KW-1185">Reference proteome</keyword>
<dbReference type="InterPro" id="IPR036514">
    <property type="entry name" value="SGNH_hydro_sf"/>
</dbReference>
<name>A0ABQ2HBB5_9PSEU</name>
<dbReference type="EMBL" id="BMNC01000001">
    <property type="protein sequence ID" value="GGM71731.1"/>
    <property type="molecule type" value="Genomic_DNA"/>
</dbReference>
<comment type="caution">
    <text evidence="1">The sequence shown here is derived from an EMBL/GenBank/DDBJ whole genome shotgun (WGS) entry which is preliminary data.</text>
</comment>
<dbReference type="Proteomes" id="UP000597656">
    <property type="component" value="Unassembled WGS sequence"/>
</dbReference>
<gene>
    <name evidence="1" type="ORF">GCM10011609_04330</name>
</gene>
<dbReference type="SUPFAM" id="SSF52266">
    <property type="entry name" value="SGNH hydrolase"/>
    <property type="match status" value="1"/>
</dbReference>